<sequence>MGISFEKGLGIHPSALQFRAQRSTVLASNLANVDTPGFKARDVVFAFDHTLENAVALSSPDTRHMGLSSQSAEGRMMYRIPYQQTTDDNTVELGIEQAAFARNTLDFQTSFTFLNMKFKGLDRAINGR</sequence>
<evidence type="ECO:0000256" key="1">
    <source>
        <dbReference type="ARBA" id="ARBA00004117"/>
    </source>
</evidence>
<evidence type="ECO:0000256" key="6">
    <source>
        <dbReference type="PIRNR" id="PIRNR002889"/>
    </source>
</evidence>
<evidence type="ECO:0000256" key="4">
    <source>
        <dbReference type="ARBA" id="ARBA00023143"/>
    </source>
</evidence>
<dbReference type="PROSITE" id="PS00588">
    <property type="entry name" value="FLAGELLA_BB_ROD"/>
    <property type="match status" value="1"/>
</dbReference>
<keyword evidence="4 6" id="KW-0975">Bacterial flagellum</keyword>
<gene>
    <name evidence="8" type="primary">flgB</name>
    <name evidence="8" type="ORF">GCM10023116_18290</name>
</gene>
<dbReference type="PIRSF" id="PIRSF002889">
    <property type="entry name" value="Rod_FlgB"/>
    <property type="match status" value="1"/>
</dbReference>
<evidence type="ECO:0000256" key="2">
    <source>
        <dbReference type="ARBA" id="ARBA00009677"/>
    </source>
</evidence>
<evidence type="ECO:0000313" key="9">
    <source>
        <dbReference type="Proteomes" id="UP001500604"/>
    </source>
</evidence>
<protein>
    <recommendedName>
        <fullName evidence="3 6">Flagellar basal body rod protein FlgB</fullName>
    </recommendedName>
</protein>
<organism evidence="8 9">
    <name type="scientific">Kistimonas scapharcae</name>
    <dbReference type="NCBI Taxonomy" id="1036133"/>
    <lineage>
        <taxon>Bacteria</taxon>
        <taxon>Pseudomonadati</taxon>
        <taxon>Pseudomonadota</taxon>
        <taxon>Gammaproteobacteria</taxon>
        <taxon>Oceanospirillales</taxon>
        <taxon>Endozoicomonadaceae</taxon>
        <taxon>Kistimonas</taxon>
    </lineage>
</organism>
<name>A0ABP8V2N3_9GAMM</name>
<keyword evidence="8" id="KW-0969">Cilium</keyword>
<comment type="subunit">
    <text evidence="6">The basal body constitutes a major portion of the flagellar organelle and consists of a number of rings mounted on a central rod.</text>
</comment>
<dbReference type="InterPro" id="IPR019776">
    <property type="entry name" value="Flagellar_basal_body_rod_CS"/>
</dbReference>
<accession>A0ABP8V2N3</accession>
<dbReference type="RefSeq" id="WP_345195436.1">
    <property type="nucleotide sequence ID" value="NZ_BAABFL010000135.1"/>
</dbReference>
<dbReference type="Proteomes" id="UP001500604">
    <property type="component" value="Unassembled WGS sequence"/>
</dbReference>
<dbReference type="Pfam" id="PF00460">
    <property type="entry name" value="Flg_bb_rod"/>
    <property type="match status" value="1"/>
</dbReference>
<comment type="function">
    <text evidence="5 6">Structural component of flagellum, the bacterial motility apparatus. Part of the rod structure of flagellar basal body.</text>
</comment>
<comment type="caution">
    <text evidence="8">The sequence shown here is derived from an EMBL/GenBank/DDBJ whole genome shotgun (WGS) entry which is preliminary data.</text>
</comment>
<proteinExistence type="inferred from homology"/>
<dbReference type="EMBL" id="BAABFL010000135">
    <property type="protein sequence ID" value="GAA4649555.1"/>
    <property type="molecule type" value="Genomic_DNA"/>
</dbReference>
<evidence type="ECO:0000259" key="7">
    <source>
        <dbReference type="Pfam" id="PF00460"/>
    </source>
</evidence>
<evidence type="ECO:0000256" key="5">
    <source>
        <dbReference type="ARBA" id="ARBA00024934"/>
    </source>
</evidence>
<keyword evidence="8" id="KW-0282">Flagellum</keyword>
<keyword evidence="8" id="KW-0966">Cell projection</keyword>
<keyword evidence="9" id="KW-1185">Reference proteome</keyword>
<feature type="domain" description="Flagellar basal body rod protein N-terminal" evidence="7">
    <location>
        <begin position="12"/>
        <end position="39"/>
    </location>
</feature>
<dbReference type="InterPro" id="IPR001444">
    <property type="entry name" value="Flag_bb_rod_N"/>
</dbReference>
<dbReference type="InterPro" id="IPR006300">
    <property type="entry name" value="FlgB"/>
</dbReference>
<comment type="similarity">
    <text evidence="2 6">Belongs to the flagella basal body rod proteins family.</text>
</comment>
<evidence type="ECO:0000256" key="3">
    <source>
        <dbReference type="ARBA" id="ARBA00014376"/>
    </source>
</evidence>
<dbReference type="NCBIfam" id="TIGR01396">
    <property type="entry name" value="FlgB"/>
    <property type="match status" value="1"/>
</dbReference>
<reference evidence="9" key="1">
    <citation type="journal article" date="2019" name="Int. J. Syst. Evol. Microbiol.">
        <title>The Global Catalogue of Microorganisms (GCM) 10K type strain sequencing project: providing services to taxonomists for standard genome sequencing and annotation.</title>
        <authorList>
            <consortium name="The Broad Institute Genomics Platform"/>
            <consortium name="The Broad Institute Genome Sequencing Center for Infectious Disease"/>
            <person name="Wu L."/>
            <person name="Ma J."/>
        </authorList>
    </citation>
    <scope>NUCLEOTIDE SEQUENCE [LARGE SCALE GENOMIC DNA]</scope>
    <source>
        <strain evidence="9">JCM 17805</strain>
    </source>
</reference>
<comment type="subcellular location">
    <subcellularLocation>
        <location evidence="1 6">Bacterial flagellum basal body</location>
    </subcellularLocation>
</comment>
<evidence type="ECO:0000313" key="8">
    <source>
        <dbReference type="EMBL" id="GAA4649555.1"/>
    </source>
</evidence>